<evidence type="ECO:0000313" key="1">
    <source>
        <dbReference type="EMBL" id="KAJ3806139.1"/>
    </source>
</evidence>
<keyword evidence="2" id="KW-1185">Reference proteome</keyword>
<name>A0ACC1TMZ9_9AGAR</name>
<dbReference type="Proteomes" id="UP001163835">
    <property type="component" value="Unassembled WGS sequence"/>
</dbReference>
<comment type="caution">
    <text evidence="1">The sequence shown here is derived from an EMBL/GenBank/DDBJ whole genome shotgun (WGS) entry which is preliminary data.</text>
</comment>
<evidence type="ECO:0000313" key="2">
    <source>
        <dbReference type="Proteomes" id="UP001163835"/>
    </source>
</evidence>
<protein>
    <submittedName>
        <fullName evidence="1">Uncharacterized protein</fullName>
    </submittedName>
</protein>
<gene>
    <name evidence="1" type="ORF">F5876DRAFT_69201</name>
</gene>
<dbReference type="EMBL" id="MU795470">
    <property type="protein sequence ID" value="KAJ3806139.1"/>
    <property type="molecule type" value="Genomic_DNA"/>
</dbReference>
<reference evidence="1" key="1">
    <citation type="submission" date="2022-09" db="EMBL/GenBank/DDBJ databases">
        <title>A Global Phylogenomic Analysis of the Shiitake Genus Lentinula.</title>
        <authorList>
            <consortium name="DOE Joint Genome Institute"/>
            <person name="Sierra-Patev S."/>
            <person name="Min B."/>
            <person name="Naranjo-Ortiz M."/>
            <person name="Looney B."/>
            <person name="Konkel Z."/>
            <person name="Slot J.C."/>
            <person name="Sakamoto Y."/>
            <person name="Steenwyk J.L."/>
            <person name="Rokas A."/>
            <person name="Carro J."/>
            <person name="Camarero S."/>
            <person name="Ferreira P."/>
            <person name="Molpeceres G."/>
            <person name="Ruiz-Duenas F.J."/>
            <person name="Serrano A."/>
            <person name="Henrissat B."/>
            <person name="Drula E."/>
            <person name="Hughes K.W."/>
            <person name="Mata J.L."/>
            <person name="Ishikawa N.K."/>
            <person name="Vargas-Isla R."/>
            <person name="Ushijima S."/>
            <person name="Smith C.A."/>
            <person name="Ahrendt S."/>
            <person name="Andreopoulos W."/>
            <person name="He G."/>
            <person name="Labutti K."/>
            <person name="Lipzen A."/>
            <person name="Ng V."/>
            <person name="Riley R."/>
            <person name="Sandor L."/>
            <person name="Barry K."/>
            <person name="Martinez A.T."/>
            <person name="Xiao Y."/>
            <person name="Gibbons J.G."/>
            <person name="Terashima K."/>
            <person name="Grigoriev I.V."/>
            <person name="Hibbett D.S."/>
        </authorList>
    </citation>
    <scope>NUCLEOTIDE SEQUENCE</scope>
    <source>
        <strain evidence="1">TMI1499</strain>
    </source>
</reference>
<proteinExistence type="predicted"/>
<sequence length="171" mass="19457">MPIQCSREPLCPYPRSQASSALRVENNHLKTEVEELRTLLVQSRGQVSTLTSLLRDTSSSLDLRSQELEASRWLLEEVAEDHAEYQRVLSQFRVIEAELPEPPSEDLLTRFRIAHSEVDAYREVAKCQKQELVELRKQVMLAAGWSSKGATGTVTEDRNDFVVAGIERYDP</sequence>
<organism evidence="1 2">
    <name type="scientific">Lentinula aff. lateritia</name>
    <dbReference type="NCBI Taxonomy" id="2804960"/>
    <lineage>
        <taxon>Eukaryota</taxon>
        <taxon>Fungi</taxon>
        <taxon>Dikarya</taxon>
        <taxon>Basidiomycota</taxon>
        <taxon>Agaricomycotina</taxon>
        <taxon>Agaricomycetes</taxon>
        <taxon>Agaricomycetidae</taxon>
        <taxon>Agaricales</taxon>
        <taxon>Marasmiineae</taxon>
        <taxon>Omphalotaceae</taxon>
        <taxon>Lentinula</taxon>
    </lineage>
</organism>
<accession>A0ACC1TMZ9</accession>